<keyword evidence="5" id="KW-1185">Reference proteome</keyword>
<dbReference type="Proteomes" id="UP001168098">
    <property type="component" value="Unassembled WGS sequence"/>
</dbReference>
<comment type="caution">
    <text evidence="4">The sequence shown here is derived from an EMBL/GenBank/DDBJ whole genome shotgun (WGS) entry which is preliminary data.</text>
</comment>
<evidence type="ECO:0000259" key="3">
    <source>
        <dbReference type="Pfam" id="PF20160"/>
    </source>
</evidence>
<dbReference type="Pfam" id="PF20160">
    <property type="entry name" value="C-JID"/>
    <property type="match status" value="1"/>
</dbReference>
<organism evidence="4 5">
    <name type="scientific">Vitis rotundifolia</name>
    <name type="common">Muscadine grape</name>
    <dbReference type="NCBI Taxonomy" id="103349"/>
    <lineage>
        <taxon>Eukaryota</taxon>
        <taxon>Viridiplantae</taxon>
        <taxon>Streptophyta</taxon>
        <taxon>Embryophyta</taxon>
        <taxon>Tracheophyta</taxon>
        <taxon>Spermatophyta</taxon>
        <taxon>Magnoliopsida</taxon>
        <taxon>eudicotyledons</taxon>
        <taxon>Gunneridae</taxon>
        <taxon>Pentapetalae</taxon>
        <taxon>rosids</taxon>
        <taxon>Vitales</taxon>
        <taxon>Vitaceae</taxon>
        <taxon>Viteae</taxon>
        <taxon>Vitis</taxon>
    </lineage>
</organism>
<name>A0AA39AI67_VITRO</name>
<protein>
    <recommendedName>
        <fullName evidence="3">C-JID domain-containing protein</fullName>
    </recommendedName>
</protein>
<dbReference type="SUPFAM" id="SSF52058">
    <property type="entry name" value="L domain-like"/>
    <property type="match status" value="1"/>
</dbReference>
<evidence type="ECO:0000313" key="4">
    <source>
        <dbReference type="EMBL" id="KAJ9707517.1"/>
    </source>
</evidence>
<sequence>MLHKLFDFLRNLQCRLTDLDVGGCNLMEGSICSNIRCLFSLKYLTVSDSNIRCIPVNIIQLSQLNVLRMNHCPMLEGILELPSSLRRIEAHGIPCLEDLSSDPRHLFWSYLINCFKSQIQDFVEGSHRRDHLYVVIPGRSGILEWASHKSMGREIRIELPKNSYEDKNFLGFSLFLHHIPLDDDDDICKTIYDCTHPCDSFHFDDGPQLELQISHGDQFEHMDTRSFVGNCKTSSIHGSRFQVEYDHKGSTSPDPALRVAYFPQITISSKYRSNGWNNFKARFQGLFRCGDKVAFKVESCGIHLIYDNAQDHHQQSLQLFNVKRSHDDIKDHPHHKKSRHV</sequence>
<feature type="domain" description="C-JID" evidence="3">
    <location>
        <begin position="144"/>
        <end position="308"/>
    </location>
</feature>
<dbReference type="InterPro" id="IPR032675">
    <property type="entry name" value="LRR_dom_sf"/>
</dbReference>
<dbReference type="EMBL" id="JARBHA010000002">
    <property type="protein sequence ID" value="KAJ9707517.1"/>
    <property type="molecule type" value="Genomic_DNA"/>
</dbReference>
<dbReference type="InterPro" id="IPR045344">
    <property type="entry name" value="C-JID"/>
</dbReference>
<accession>A0AA39AI67</accession>
<dbReference type="Gene3D" id="3.80.10.10">
    <property type="entry name" value="Ribonuclease Inhibitor"/>
    <property type="match status" value="1"/>
</dbReference>
<gene>
    <name evidence="4" type="ORF">PVL29_002520</name>
</gene>
<evidence type="ECO:0000256" key="1">
    <source>
        <dbReference type="ARBA" id="ARBA00022614"/>
    </source>
</evidence>
<evidence type="ECO:0000256" key="2">
    <source>
        <dbReference type="ARBA" id="ARBA00022737"/>
    </source>
</evidence>
<evidence type="ECO:0000313" key="5">
    <source>
        <dbReference type="Proteomes" id="UP001168098"/>
    </source>
</evidence>
<dbReference type="AlphaFoldDB" id="A0AA39AI67"/>
<proteinExistence type="predicted"/>
<reference evidence="4 5" key="1">
    <citation type="journal article" date="2023" name="BMC Biotechnol.">
        <title>Vitis rotundifolia cv Carlos genome sequencing.</title>
        <authorList>
            <person name="Huff M."/>
            <person name="Hulse-Kemp A."/>
            <person name="Scheffler B."/>
            <person name="Youngblood R."/>
            <person name="Simpson S."/>
            <person name="Babiker E."/>
            <person name="Staton M."/>
        </authorList>
    </citation>
    <scope>NUCLEOTIDE SEQUENCE [LARGE SCALE GENOMIC DNA]</scope>
    <source>
        <tissue evidence="4">Leaf</tissue>
    </source>
</reference>
<keyword evidence="2" id="KW-0677">Repeat</keyword>
<keyword evidence="1" id="KW-0433">Leucine-rich repeat</keyword>